<accession>A0A6J5QMK3</accession>
<gene>
    <name evidence="1" type="ORF">UFOVP1118_3</name>
</gene>
<reference evidence="1" key="1">
    <citation type="submission" date="2020-05" db="EMBL/GenBank/DDBJ databases">
        <authorList>
            <person name="Chiriac C."/>
            <person name="Salcher M."/>
            <person name="Ghai R."/>
            <person name="Kavagutti S V."/>
        </authorList>
    </citation>
    <scope>NUCLEOTIDE SEQUENCE</scope>
</reference>
<protein>
    <submittedName>
        <fullName evidence="1">Uncharacterized protein</fullName>
    </submittedName>
</protein>
<organism evidence="1">
    <name type="scientific">uncultured Caudovirales phage</name>
    <dbReference type="NCBI Taxonomy" id="2100421"/>
    <lineage>
        <taxon>Viruses</taxon>
        <taxon>Duplodnaviria</taxon>
        <taxon>Heunggongvirae</taxon>
        <taxon>Uroviricota</taxon>
        <taxon>Caudoviricetes</taxon>
        <taxon>Peduoviridae</taxon>
        <taxon>Maltschvirus</taxon>
        <taxon>Maltschvirus maltsch</taxon>
    </lineage>
</organism>
<dbReference type="EMBL" id="LR797073">
    <property type="protein sequence ID" value="CAB4185012.1"/>
    <property type="molecule type" value="Genomic_DNA"/>
</dbReference>
<evidence type="ECO:0000313" key="1">
    <source>
        <dbReference type="EMBL" id="CAB4185012.1"/>
    </source>
</evidence>
<proteinExistence type="predicted"/>
<sequence length="123" mass="13864">MNNISDTYKNEPKRYTASGNGLVSLDPKGELVLLSDYAALQAFTVILDRHEEIQYRSRAEFEEAFKKSKAEIARLKAEVERLLYVGDMMAVMVGHIEVTGDAHQMMLELSKEWNAAKEGKPSV</sequence>
<name>A0A6J5QMK3_9CAUD</name>